<keyword evidence="8 16" id="KW-0862">Zinc</keyword>
<feature type="region of interest" description="Disordered" evidence="17">
    <location>
        <begin position="1"/>
        <end position="86"/>
    </location>
</feature>
<evidence type="ECO:0000256" key="15">
    <source>
        <dbReference type="PROSITE-ProRule" id="PRU00176"/>
    </source>
</evidence>
<dbReference type="GO" id="GO:0071006">
    <property type="term" value="C:U2-type catalytic step 1 spliceosome"/>
    <property type="evidence" value="ECO:0007669"/>
    <property type="project" value="TreeGrafter"/>
</dbReference>
<evidence type="ECO:0000259" key="18">
    <source>
        <dbReference type="PROSITE" id="PS50102"/>
    </source>
</evidence>
<evidence type="ECO:0000256" key="7">
    <source>
        <dbReference type="ARBA" id="ARBA00022771"/>
    </source>
</evidence>
<evidence type="ECO:0000256" key="3">
    <source>
        <dbReference type="ARBA" id="ARBA00017295"/>
    </source>
</evidence>
<name>A0A0D2I2H0_CLAB1</name>
<evidence type="ECO:0000256" key="14">
    <source>
        <dbReference type="ARBA" id="ARBA00072313"/>
    </source>
</evidence>
<feature type="region of interest" description="Disordered" evidence="17">
    <location>
        <begin position="348"/>
        <end position="447"/>
    </location>
</feature>
<dbReference type="PROSITE" id="PS50102">
    <property type="entry name" value="RRM"/>
    <property type="match status" value="1"/>
</dbReference>
<feature type="compositionally biased region" description="Low complexity" evidence="17">
    <location>
        <begin position="389"/>
        <end position="400"/>
    </location>
</feature>
<dbReference type="CDD" id="cd12360">
    <property type="entry name" value="RRM_cwf2"/>
    <property type="match status" value="1"/>
</dbReference>
<evidence type="ECO:0000256" key="6">
    <source>
        <dbReference type="ARBA" id="ARBA00022728"/>
    </source>
</evidence>
<dbReference type="GO" id="GO:0071007">
    <property type="term" value="C:U2-type catalytic step 2 spliceosome"/>
    <property type="evidence" value="ECO:0007669"/>
    <property type="project" value="TreeGrafter"/>
</dbReference>
<dbReference type="InterPro" id="IPR000571">
    <property type="entry name" value="Znf_CCCH"/>
</dbReference>
<dbReference type="Gene3D" id="3.30.70.330">
    <property type="match status" value="1"/>
</dbReference>
<comment type="similarity">
    <text evidence="2">Belongs to the RRM CWC2 family.</text>
</comment>
<evidence type="ECO:0000256" key="1">
    <source>
        <dbReference type="ARBA" id="ARBA00004123"/>
    </source>
</evidence>
<sequence>MAEVVQARTTLTSPSPSRKRSASPDEAAPATDPTSTALTTANNETSLTGNEEPPAKKTKLIRRKRRPARPQVDPSTIKSTPPPQTGTVFNIWYNKWSGGDREDAYLSNHAAPSRCNIRNDSGWTAADRTPGSYFCLFFARGLCPKGHECQYLHRLPTIYDVFNPNVDCFGRDKHSDYRDDMGGVGSFMRQNRVLYVGRIHVSDDIEEVVARHFQEWGEIERIRVLTGRGVAFVTYVNEANSQFAKEAMAHQALDHNEILNVRWATVDPNPLSQKREAARIEEQAAEAVRRALGKRAVREIEGRETREEREKRKIESSYGLEGYEAPEEIWFTQQQQRELEGQRLGERGLLEAPPTPGAGSSAEQGSTMTTTTEGNIAATPNESGSKPRGPNGNGQPEENGILSGPTLAALRGYTSSVHIGSGPVSKPATTAAAAGPLVAYGSDDEED</sequence>
<evidence type="ECO:0000256" key="8">
    <source>
        <dbReference type="ARBA" id="ARBA00022833"/>
    </source>
</evidence>
<dbReference type="GO" id="GO:0036002">
    <property type="term" value="F:pre-mRNA binding"/>
    <property type="evidence" value="ECO:0007669"/>
    <property type="project" value="TreeGrafter"/>
</dbReference>
<dbReference type="PANTHER" id="PTHR14089:SF2">
    <property type="entry name" value="PRE-MRNA-SPLICING FACTOR CWC2"/>
    <property type="match status" value="1"/>
</dbReference>
<dbReference type="AlphaFoldDB" id="A0A0D2I2H0"/>
<feature type="domain" description="C3H1-type" evidence="19">
    <location>
        <begin position="129"/>
        <end position="156"/>
    </location>
</feature>
<dbReference type="GO" id="GO:0017070">
    <property type="term" value="F:U6 snRNA binding"/>
    <property type="evidence" value="ECO:0007669"/>
    <property type="project" value="TreeGrafter"/>
</dbReference>
<keyword evidence="6" id="KW-0747">Spliceosome</keyword>
<dbReference type="Pfam" id="PF00076">
    <property type="entry name" value="RRM_1"/>
    <property type="match status" value="1"/>
</dbReference>
<keyword evidence="10" id="KW-0508">mRNA splicing</keyword>
<dbReference type="Pfam" id="PF16131">
    <property type="entry name" value="Torus"/>
    <property type="match status" value="1"/>
</dbReference>
<comment type="subcellular location">
    <subcellularLocation>
        <location evidence="1">Nucleus</location>
    </subcellularLocation>
</comment>
<evidence type="ECO:0000256" key="17">
    <source>
        <dbReference type="SAM" id="MobiDB-lite"/>
    </source>
</evidence>
<dbReference type="SUPFAM" id="SSF90229">
    <property type="entry name" value="CCCH zinc finger"/>
    <property type="match status" value="1"/>
</dbReference>
<dbReference type="SUPFAM" id="SSF54928">
    <property type="entry name" value="RNA-binding domain, RBD"/>
    <property type="match status" value="1"/>
</dbReference>
<keyword evidence="5 16" id="KW-0479">Metal-binding</keyword>
<comment type="function">
    <text evidence="13">Involved in the first step of pre-mRNA splicing. Required for cell growth and cell cycle control. Plays a role in the levels of the U1, U4, U5 and U6 snRNAs and the maintenance of the U4/U6 snRNA complex. May provide the link between the 'nineteen complex' NTC spliceosome protein complex and the spliceosome through the U6 snRNA. Associates predominantly with U6 snRNAs in assembled active spliceosomes. Binds directly to the internal stem-loop (ISL) domain of the U6 snRNA and to the pre-mRNA intron near the 5' splice site during the activation and catalytic phases of the spliceosome cycle.</text>
</comment>
<dbReference type="HOGENOM" id="CLU_043308_1_0_1"/>
<feature type="compositionally biased region" description="Polar residues" evidence="17">
    <location>
        <begin position="32"/>
        <end position="49"/>
    </location>
</feature>
<dbReference type="InterPro" id="IPR032297">
    <property type="entry name" value="Torus"/>
</dbReference>
<evidence type="ECO:0000256" key="16">
    <source>
        <dbReference type="PROSITE-ProRule" id="PRU00723"/>
    </source>
</evidence>
<gene>
    <name evidence="20" type="ORF">Z519_02787</name>
</gene>
<dbReference type="RefSeq" id="XP_016624064.1">
    <property type="nucleotide sequence ID" value="XM_016760543.1"/>
</dbReference>
<protein>
    <recommendedName>
        <fullName evidence="3">Pre-mRNA-splicing factor CWC2</fullName>
    </recommendedName>
    <alternativeName>
        <fullName evidence="14">Pre-mRNA-splicing factor cwc2</fullName>
    </alternativeName>
</protein>
<proteinExistence type="inferred from homology"/>
<dbReference type="FunFam" id="3.30.70.330:FF:000249">
    <property type="entry name" value="Pre-mRNA-splicing factor CWC2, variant"/>
    <property type="match status" value="1"/>
</dbReference>
<dbReference type="Proteomes" id="UP000053789">
    <property type="component" value="Unassembled WGS sequence"/>
</dbReference>
<dbReference type="GeneID" id="27695715"/>
<feature type="domain" description="RRM" evidence="18">
    <location>
        <begin position="192"/>
        <end position="266"/>
    </location>
</feature>
<organism evidence="20 21">
    <name type="scientific">Cladophialophora bantiana (strain ATCC 10958 / CBS 173.52 / CDC B-1940 / NIH 8579)</name>
    <name type="common">Xylohypha bantiana</name>
    <dbReference type="NCBI Taxonomy" id="1442370"/>
    <lineage>
        <taxon>Eukaryota</taxon>
        <taxon>Fungi</taxon>
        <taxon>Dikarya</taxon>
        <taxon>Ascomycota</taxon>
        <taxon>Pezizomycotina</taxon>
        <taxon>Eurotiomycetes</taxon>
        <taxon>Chaetothyriomycetidae</taxon>
        <taxon>Chaetothyriales</taxon>
        <taxon>Herpotrichiellaceae</taxon>
        <taxon>Cladophialophora</taxon>
    </lineage>
</organism>
<dbReference type="PANTHER" id="PTHR14089">
    <property type="entry name" value="PRE-MRNA-SPLICING FACTOR RBM22"/>
    <property type="match status" value="1"/>
</dbReference>
<evidence type="ECO:0000256" key="4">
    <source>
        <dbReference type="ARBA" id="ARBA00022664"/>
    </source>
</evidence>
<evidence type="ECO:0000256" key="13">
    <source>
        <dbReference type="ARBA" id="ARBA00025224"/>
    </source>
</evidence>
<keyword evidence="11" id="KW-0539">Nucleus</keyword>
<reference evidence="20" key="1">
    <citation type="submission" date="2015-01" db="EMBL/GenBank/DDBJ databases">
        <title>The Genome Sequence of Cladophialophora bantiana CBS 173.52.</title>
        <authorList>
            <consortium name="The Broad Institute Genomics Platform"/>
            <person name="Cuomo C."/>
            <person name="de Hoog S."/>
            <person name="Gorbushina A."/>
            <person name="Stielow B."/>
            <person name="Teixiera M."/>
            <person name="Abouelleil A."/>
            <person name="Chapman S.B."/>
            <person name="Priest M."/>
            <person name="Young S.K."/>
            <person name="Wortman J."/>
            <person name="Nusbaum C."/>
            <person name="Birren B."/>
        </authorList>
    </citation>
    <scope>NUCLEOTIDE SEQUENCE [LARGE SCALE GENOMIC DNA]</scope>
    <source>
        <strain evidence="20">CBS 173.52</strain>
    </source>
</reference>
<dbReference type="PROSITE" id="PS50103">
    <property type="entry name" value="ZF_C3H1"/>
    <property type="match status" value="1"/>
</dbReference>
<evidence type="ECO:0000256" key="9">
    <source>
        <dbReference type="ARBA" id="ARBA00022884"/>
    </source>
</evidence>
<evidence type="ECO:0000313" key="21">
    <source>
        <dbReference type="Proteomes" id="UP000053789"/>
    </source>
</evidence>
<evidence type="ECO:0000256" key="5">
    <source>
        <dbReference type="ARBA" id="ARBA00022723"/>
    </source>
</evidence>
<dbReference type="SMART" id="SM00360">
    <property type="entry name" value="RRM"/>
    <property type="match status" value="1"/>
</dbReference>
<feature type="zinc finger region" description="C3H1-type" evidence="16">
    <location>
        <begin position="129"/>
        <end position="156"/>
    </location>
</feature>
<evidence type="ECO:0000256" key="2">
    <source>
        <dbReference type="ARBA" id="ARBA00008024"/>
    </source>
</evidence>
<dbReference type="OrthoDB" id="10251848at2759"/>
<dbReference type="InterPro" id="IPR012677">
    <property type="entry name" value="Nucleotide-bd_a/b_plait_sf"/>
</dbReference>
<dbReference type="EMBL" id="KN846982">
    <property type="protein sequence ID" value="KIW97395.1"/>
    <property type="molecule type" value="Genomic_DNA"/>
</dbReference>
<evidence type="ECO:0000259" key="19">
    <source>
        <dbReference type="PROSITE" id="PS50103"/>
    </source>
</evidence>
<dbReference type="InterPro" id="IPR039171">
    <property type="entry name" value="Cwc2/Slt11"/>
</dbReference>
<dbReference type="VEuPathDB" id="FungiDB:Z519_02787"/>
<feature type="compositionally biased region" description="Basic residues" evidence="17">
    <location>
        <begin position="56"/>
        <end position="68"/>
    </location>
</feature>
<feature type="compositionally biased region" description="Polar residues" evidence="17">
    <location>
        <begin position="361"/>
        <end position="384"/>
    </location>
</feature>
<keyword evidence="21" id="KW-1185">Reference proteome</keyword>
<accession>A0A0D2I2H0</accession>
<dbReference type="GO" id="GO:0008380">
    <property type="term" value="P:RNA splicing"/>
    <property type="evidence" value="ECO:0007669"/>
    <property type="project" value="UniProtKB-KW"/>
</dbReference>
<keyword evidence="4" id="KW-0507">mRNA processing</keyword>
<dbReference type="GO" id="GO:0000974">
    <property type="term" value="C:Prp19 complex"/>
    <property type="evidence" value="ECO:0007669"/>
    <property type="project" value="TreeGrafter"/>
</dbReference>
<keyword evidence="9 15" id="KW-0694">RNA-binding</keyword>
<dbReference type="GO" id="GO:0006397">
    <property type="term" value="P:mRNA processing"/>
    <property type="evidence" value="ECO:0007669"/>
    <property type="project" value="UniProtKB-KW"/>
</dbReference>
<dbReference type="GO" id="GO:0008270">
    <property type="term" value="F:zinc ion binding"/>
    <property type="evidence" value="ECO:0007669"/>
    <property type="project" value="UniProtKB-KW"/>
</dbReference>
<keyword evidence="12" id="KW-0131">Cell cycle</keyword>
<dbReference type="InterPro" id="IPR035979">
    <property type="entry name" value="RBD_domain_sf"/>
</dbReference>
<evidence type="ECO:0000256" key="12">
    <source>
        <dbReference type="ARBA" id="ARBA00023306"/>
    </source>
</evidence>
<dbReference type="InterPro" id="IPR000504">
    <property type="entry name" value="RRM_dom"/>
</dbReference>
<evidence type="ECO:0000256" key="10">
    <source>
        <dbReference type="ARBA" id="ARBA00023187"/>
    </source>
</evidence>
<keyword evidence="7 16" id="KW-0863">Zinc-finger</keyword>
<evidence type="ECO:0000313" key="20">
    <source>
        <dbReference type="EMBL" id="KIW97395.1"/>
    </source>
</evidence>
<evidence type="ECO:0000256" key="11">
    <source>
        <dbReference type="ARBA" id="ARBA00023242"/>
    </source>
</evidence>
<dbReference type="InterPro" id="IPR036855">
    <property type="entry name" value="Znf_CCCH_sf"/>
</dbReference>
<dbReference type="InterPro" id="IPR034181">
    <property type="entry name" value="Cwc2_RRM"/>
</dbReference>